<dbReference type="RefSeq" id="WP_011695655.1">
    <property type="nucleotide sequence ID" value="NC_008553.1"/>
</dbReference>
<name>A0B6D3_METTP</name>
<gene>
    <name evidence="1" type="ordered locus">Mthe_0466</name>
</gene>
<dbReference type="KEGG" id="mtp:Mthe_0466"/>
<evidence type="ECO:0000313" key="1">
    <source>
        <dbReference type="EMBL" id="ABK14257.1"/>
    </source>
</evidence>
<dbReference type="HOGENOM" id="CLU_1346398_0_0_2"/>
<evidence type="ECO:0000313" key="2">
    <source>
        <dbReference type="Proteomes" id="UP000000674"/>
    </source>
</evidence>
<dbReference type="OrthoDB" id="148194at2157"/>
<dbReference type="GeneID" id="4462623"/>
<organism evidence="1 2">
    <name type="scientific">Methanothrix thermoacetophila (strain DSM 6194 / JCM 14653 / NBRC 101360 / PT)</name>
    <name type="common">Methanosaeta thermophila</name>
    <dbReference type="NCBI Taxonomy" id="349307"/>
    <lineage>
        <taxon>Archaea</taxon>
        <taxon>Methanobacteriati</taxon>
        <taxon>Methanobacteriota</taxon>
        <taxon>Stenosarchaea group</taxon>
        <taxon>Methanomicrobia</taxon>
        <taxon>Methanotrichales</taxon>
        <taxon>Methanotrichaceae</taxon>
        <taxon>Methanothrix</taxon>
    </lineage>
</organism>
<proteinExistence type="predicted"/>
<dbReference type="AlphaFoldDB" id="A0B6D3"/>
<dbReference type="Proteomes" id="UP000000674">
    <property type="component" value="Chromosome"/>
</dbReference>
<reference evidence="1 2" key="1">
    <citation type="submission" date="2006-10" db="EMBL/GenBank/DDBJ databases">
        <title>Complete sequence of Methanosaeta thermophila PT.</title>
        <authorList>
            <consortium name="US DOE Joint Genome Institute"/>
            <person name="Copeland A."/>
            <person name="Lucas S."/>
            <person name="Lapidus A."/>
            <person name="Barry K."/>
            <person name="Detter J.C."/>
            <person name="Glavina del Rio T."/>
            <person name="Hammon N."/>
            <person name="Israni S."/>
            <person name="Pitluck S."/>
            <person name="Chain P."/>
            <person name="Malfatti S."/>
            <person name="Shin M."/>
            <person name="Vergez L."/>
            <person name="Schmutz J."/>
            <person name="Larimer F."/>
            <person name="Land M."/>
            <person name="Hauser L."/>
            <person name="Kyrpides N."/>
            <person name="Kim E."/>
            <person name="Smith K.S."/>
            <person name="Ingram-Smith C."/>
            <person name="Richardson P."/>
        </authorList>
    </citation>
    <scope>NUCLEOTIDE SEQUENCE [LARGE SCALE GENOMIC DNA]</scope>
    <source>
        <strain evidence="2">DSM 6194 / JCM 14653 / NBRC 101360 / PT</strain>
    </source>
</reference>
<sequence length="192" mass="21203">MSKQIVFAALFCVTVLLFTGIVAAEPVLLRADSGKNVTEMNTTLHFFDLGVGKAVKLTAPSQNWKVQAVLIPGTDGWNETQTELPAARTIAVEIRDSDFNLLYHWSDIQLEYFTFPAGLGVARIEVPSVAVNGDFYVVLYERGAVMTFAELDNVKDQSFIFDRSTGNLYRGVLPVGDNKTIPVNWVIWAVGE</sequence>
<keyword evidence="2" id="KW-1185">Reference proteome</keyword>
<protein>
    <submittedName>
        <fullName evidence="1">Uncharacterized protein</fullName>
    </submittedName>
</protein>
<dbReference type="EMBL" id="CP000477">
    <property type="protein sequence ID" value="ABK14257.1"/>
    <property type="molecule type" value="Genomic_DNA"/>
</dbReference>
<accession>A0B6D3</accession>